<dbReference type="AlphaFoldDB" id="A0A225EF20"/>
<proteinExistence type="predicted"/>
<keyword evidence="3" id="KW-1185">Reference proteome</keyword>
<gene>
    <name evidence="2" type="ORF">FRUB_00654</name>
</gene>
<accession>A0A225EF20</accession>
<organism evidence="2 3">
    <name type="scientific">Fimbriiglobus ruber</name>
    <dbReference type="NCBI Taxonomy" id="1908690"/>
    <lineage>
        <taxon>Bacteria</taxon>
        <taxon>Pseudomonadati</taxon>
        <taxon>Planctomycetota</taxon>
        <taxon>Planctomycetia</taxon>
        <taxon>Gemmatales</taxon>
        <taxon>Gemmataceae</taxon>
        <taxon>Fimbriiglobus</taxon>
    </lineage>
</organism>
<evidence type="ECO:0000313" key="3">
    <source>
        <dbReference type="Proteomes" id="UP000214646"/>
    </source>
</evidence>
<name>A0A225EF20_9BACT</name>
<dbReference type="EMBL" id="NIDE01000001">
    <property type="protein sequence ID" value="OWK46955.1"/>
    <property type="molecule type" value="Genomic_DNA"/>
</dbReference>
<evidence type="ECO:0000256" key="1">
    <source>
        <dbReference type="SAM" id="MobiDB-lite"/>
    </source>
</evidence>
<protein>
    <submittedName>
        <fullName evidence="2">Fe-S OXIDOREDUCTASE</fullName>
    </submittedName>
</protein>
<dbReference type="Proteomes" id="UP000214646">
    <property type="component" value="Unassembled WGS sequence"/>
</dbReference>
<comment type="caution">
    <text evidence="2">The sequence shown here is derived from an EMBL/GenBank/DDBJ whole genome shotgun (WGS) entry which is preliminary data.</text>
</comment>
<evidence type="ECO:0000313" key="2">
    <source>
        <dbReference type="EMBL" id="OWK46955.1"/>
    </source>
</evidence>
<sequence length="44" mass="4768">MWRNHCHAVANPAKGEKPGERGAGPIKPTGYPAGAKTQQWRQGK</sequence>
<reference evidence="3" key="1">
    <citation type="submission" date="2017-06" db="EMBL/GenBank/DDBJ databases">
        <title>Genome analysis of Fimbriiglobus ruber SP5, the first member of the order Planctomycetales with confirmed chitinolytic capability.</title>
        <authorList>
            <person name="Ravin N.V."/>
            <person name="Rakitin A.L."/>
            <person name="Ivanova A.A."/>
            <person name="Beletsky A.V."/>
            <person name="Kulichevskaya I.S."/>
            <person name="Mardanov A.V."/>
            <person name="Dedysh S.N."/>
        </authorList>
    </citation>
    <scope>NUCLEOTIDE SEQUENCE [LARGE SCALE GENOMIC DNA]</scope>
    <source>
        <strain evidence="3">SP5</strain>
    </source>
</reference>
<feature type="region of interest" description="Disordered" evidence="1">
    <location>
        <begin position="1"/>
        <end position="44"/>
    </location>
</feature>